<dbReference type="RefSeq" id="WP_046328620.1">
    <property type="nucleotide sequence ID" value="NZ_CAUPIC010000014.1"/>
</dbReference>
<dbReference type="Proteomes" id="UP000033103">
    <property type="component" value="Chromosome"/>
</dbReference>
<evidence type="ECO:0000313" key="3">
    <source>
        <dbReference type="Proteomes" id="UP000033103"/>
    </source>
</evidence>
<organism evidence="2 3">
    <name type="scientific">Sneathia vaginalis</name>
    <dbReference type="NCBI Taxonomy" id="187101"/>
    <lineage>
        <taxon>Bacteria</taxon>
        <taxon>Fusobacteriati</taxon>
        <taxon>Fusobacteriota</taxon>
        <taxon>Fusobacteriia</taxon>
        <taxon>Fusobacteriales</taxon>
        <taxon>Leptotrichiaceae</taxon>
        <taxon>Sneathia</taxon>
    </lineage>
</organism>
<sequence>MIKIFAKKDEIFLKCKEKIYYFKLIELEKDLEDIIFQCNLDKKEKIYLILDFEANESQYYIDIFTFYNFKIRKLVEFQEILSMLNEEIIYLGEKSSLHIKDKKIEKIDVCLSDEFDYNGIRSIYVRKENIEEIFDIIEKVKIRKIYAINLLKKDQILILISAMFLISSYITTTILYSTDKLEKSIQANRVKKGKIDADILNTKEYIKKLEKEISENEVVQDLSLEIKNTEYYTLIKDMISYTKKGIDLKSIEYINNTLIVEGQADDYNSVINNFKDFTIDYLVSENDRIGFKILKEGLND</sequence>
<evidence type="ECO:0000313" key="2">
    <source>
        <dbReference type="EMBL" id="AKC95514.1"/>
    </source>
</evidence>
<reference evidence="2 3" key="1">
    <citation type="journal article" date="2012" name="BMC Genomics">
        <title>Genomic sequence analysis and characterization of Sneathia amnii sp. nov.</title>
        <authorList>
            <consortium name="Vaginal Microbiome Consortium (additional members)"/>
            <person name="Harwich M.D.Jr."/>
            <person name="Serrano M.G."/>
            <person name="Fettweis J.M."/>
            <person name="Alves J.M."/>
            <person name="Reimers M.A."/>
            <person name="Buck G.A."/>
            <person name="Jefferson K.K."/>
        </authorList>
    </citation>
    <scope>NUCLEOTIDE SEQUENCE [LARGE SCALE GENOMIC DNA]</scope>
    <source>
        <strain evidence="2 3">SN35</strain>
    </source>
</reference>
<keyword evidence="1" id="KW-1133">Transmembrane helix</keyword>
<protein>
    <submittedName>
        <fullName evidence="2">Uncharacterized protein</fullName>
    </submittedName>
</protein>
<dbReference type="OrthoDB" id="9839499at2"/>
<dbReference type="STRING" id="187101.VC03_03100"/>
<proteinExistence type="predicted"/>
<dbReference type="EMBL" id="CP011280">
    <property type="protein sequence ID" value="AKC95514.1"/>
    <property type="molecule type" value="Genomic_DNA"/>
</dbReference>
<evidence type="ECO:0000256" key="1">
    <source>
        <dbReference type="SAM" id="Phobius"/>
    </source>
</evidence>
<feature type="transmembrane region" description="Helical" evidence="1">
    <location>
        <begin position="156"/>
        <end position="176"/>
    </location>
</feature>
<keyword evidence="1" id="KW-0472">Membrane</keyword>
<keyword evidence="3" id="KW-1185">Reference proteome</keyword>
<accession>A0A0E3UTU8</accession>
<dbReference type="AlphaFoldDB" id="A0A0E3UTU8"/>
<dbReference type="PATRIC" id="fig|1069640.6.peg.605"/>
<gene>
    <name evidence="2" type="ORF">VC03_03100</name>
</gene>
<name>A0A0E3UTU8_9FUSO</name>
<dbReference type="HOGENOM" id="CLU_927177_0_0_0"/>
<dbReference type="KEGG" id="sns:VC03_03100"/>
<keyword evidence="1" id="KW-0812">Transmembrane</keyword>